<evidence type="ECO:0000256" key="3">
    <source>
        <dbReference type="ARBA" id="ARBA00022692"/>
    </source>
</evidence>
<feature type="compositionally biased region" description="Low complexity" evidence="6">
    <location>
        <begin position="341"/>
        <end position="350"/>
    </location>
</feature>
<evidence type="ECO:0000313" key="9">
    <source>
        <dbReference type="Proteomes" id="UP000051845"/>
    </source>
</evidence>
<organism evidence="8 9">
    <name type="scientific">Secundilactobacillus collinoides DSM 20515 = JCM 1123</name>
    <dbReference type="NCBI Taxonomy" id="1423733"/>
    <lineage>
        <taxon>Bacteria</taxon>
        <taxon>Bacillati</taxon>
        <taxon>Bacillota</taxon>
        <taxon>Bacilli</taxon>
        <taxon>Lactobacillales</taxon>
        <taxon>Lactobacillaceae</taxon>
        <taxon>Secundilactobacillus</taxon>
    </lineage>
</organism>
<dbReference type="Pfam" id="PF03631">
    <property type="entry name" value="Virul_fac_BrkB"/>
    <property type="match status" value="1"/>
</dbReference>
<dbReference type="PANTHER" id="PTHR30213:SF0">
    <property type="entry name" value="UPF0761 MEMBRANE PROTEIN YIHY"/>
    <property type="match status" value="1"/>
</dbReference>
<comment type="subcellular location">
    <subcellularLocation>
        <location evidence="1">Cell membrane</location>
        <topology evidence="1">Multi-pass membrane protein</topology>
    </subcellularLocation>
</comment>
<dbReference type="PANTHER" id="PTHR30213">
    <property type="entry name" value="INNER MEMBRANE PROTEIN YHJD"/>
    <property type="match status" value="1"/>
</dbReference>
<accession>A0A0R2B5L5</accession>
<proteinExistence type="predicted"/>
<evidence type="ECO:0000256" key="7">
    <source>
        <dbReference type="SAM" id="Phobius"/>
    </source>
</evidence>
<feature type="transmembrane region" description="Helical" evidence="7">
    <location>
        <begin position="239"/>
        <end position="263"/>
    </location>
</feature>
<dbReference type="NCBIfam" id="TIGR00765">
    <property type="entry name" value="yihY_not_rbn"/>
    <property type="match status" value="1"/>
</dbReference>
<feature type="transmembrane region" description="Helical" evidence="7">
    <location>
        <begin position="128"/>
        <end position="150"/>
    </location>
</feature>
<evidence type="ECO:0000256" key="1">
    <source>
        <dbReference type="ARBA" id="ARBA00004651"/>
    </source>
</evidence>
<name>A0A0R2B5L5_SECCO</name>
<dbReference type="AlphaFoldDB" id="A0A0R2B5L5"/>
<sequence>MQKRSFKLFLKALWTHYLSANVSDSASVLSYYMMMSVFPIFLIVGNLIAFLNIKSAIVLNYLKPVLPSSVYQTLAPVIRSFLEQGSTGTLSIGIIVTIWSASKAVAAFQRSINQAYGIHNTNAVISRFFSFIFIVVLVIAITLLGLLFGLSETLMRLAKPWFQISPRLTQFVGSIKWPISFVGIFLLGFILYAIVPSVRVKYRYVWAGALVTTVGWLGLGQVFSIYIRYFENNVTSYKTISTFIVLMVWMNLAGMILLIGGVINATIQEWFQGEIQEMHLVNQIMDSARQSRKKHLAKKQQVGQPKATVTPTKAKTPPRGTGKVKPTTRPKTRSQLKTKRPTTTGKGPKTAVNRKHDTAKK</sequence>
<feature type="transmembrane region" description="Helical" evidence="7">
    <location>
        <begin position="175"/>
        <end position="195"/>
    </location>
</feature>
<evidence type="ECO:0000256" key="5">
    <source>
        <dbReference type="ARBA" id="ARBA00023136"/>
    </source>
</evidence>
<feature type="compositionally biased region" description="Basic residues" evidence="6">
    <location>
        <begin position="326"/>
        <end position="340"/>
    </location>
</feature>
<gene>
    <name evidence="8" type="ORF">FC82_GL003285</name>
</gene>
<dbReference type="GO" id="GO:0005886">
    <property type="term" value="C:plasma membrane"/>
    <property type="evidence" value="ECO:0007669"/>
    <property type="project" value="UniProtKB-SubCell"/>
</dbReference>
<dbReference type="EMBL" id="AYYR01000074">
    <property type="protein sequence ID" value="KRM74623.1"/>
    <property type="molecule type" value="Genomic_DNA"/>
</dbReference>
<evidence type="ECO:0000256" key="2">
    <source>
        <dbReference type="ARBA" id="ARBA00022475"/>
    </source>
</evidence>
<feature type="compositionally biased region" description="Low complexity" evidence="6">
    <location>
        <begin position="305"/>
        <end position="318"/>
    </location>
</feature>
<dbReference type="Proteomes" id="UP000051845">
    <property type="component" value="Unassembled WGS sequence"/>
</dbReference>
<keyword evidence="2" id="KW-1003">Cell membrane</keyword>
<evidence type="ECO:0000256" key="6">
    <source>
        <dbReference type="SAM" id="MobiDB-lite"/>
    </source>
</evidence>
<feature type="region of interest" description="Disordered" evidence="6">
    <location>
        <begin position="292"/>
        <end position="361"/>
    </location>
</feature>
<dbReference type="RefSeq" id="WP_056997142.1">
    <property type="nucleotide sequence ID" value="NZ_AYYR01000074.1"/>
</dbReference>
<keyword evidence="4 7" id="KW-1133">Transmembrane helix</keyword>
<protein>
    <submittedName>
        <fullName evidence="8">Ribonuclease BN-like family protein</fullName>
    </submittedName>
</protein>
<evidence type="ECO:0000256" key="4">
    <source>
        <dbReference type="ARBA" id="ARBA00022989"/>
    </source>
</evidence>
<keyword evidence="3 7" id="KW-0812">Transmembrane</keyword>
<feature type="transmembrane region" description="Helical" evidence="7">
    <location>
        <begin position="204"/>
        <end position="227"/>
    </location>
</feature>
<feature type="transmembrane region" description="Helical" evidence="7">
    <location>
        <begin position="30"/>
        <end position="53"/>
    </location>
</feature>
<comment type="caution">
    <text evidence="8">The sequence shown here is derived from an EMBL/GenBank/DDBJ whole genome shotgun (WGS) entry which is preliminary data.</text>
</comment>
<keyword evidence="5 7" id="KW-0472">Membrane</keyword>
<dbReference type="PATRIC" id="fig|1423733.4.peg.3413"/>
<reference evidence="8 9" key="1">
    <citation type="journal article" date="2015" name="Genome Announc.">
        <title>Expanding the biotechnology potential of lactobacilli through comparative genomics of 213 strains and associated genera.</title>
        <authorList>
            <person name="Sun Z."/>
            <person name="Harris H.M."/>
            <person name="McCann A."/>
            <person name="Guo C."/>
            <person name="Argimon S."/>
            <person name="Zhang W."/>
            <person name="Yang X."/>
            <person name="Jeffery I.B."/>
            <person name="Cooney J.C."/>
            <person name="Kagawa T.F."/>
            <person name="Liu W."/>
            <person name="Song Y."/>
            <person name="Salvetti E."/>
            <person name="Wrobel A."/>
            <person name="Rasinkangas P."/>
            <person name="Parkhill J."/>
            <person name="Rea M.C."/>
            <person name="O'Sullivan O."/>
            <person name="Ritari J."/>
            <person name="Douillard F.P."/>
            <person name="Paul Ross R."/>
            <person name="Yang R."/>
            <person name="Briner A.E."/>
            <person name="Felis G.E."/>
            <person name="de Vos W.M."/>
            <person name="Barrangou R."/>
            <person name="Klaenhammer T.R."/>
            <person name="Caufield P.W."/>
            <person name="Cui Y."/>
            <person name="Zhang H."/>
            <person name="O'Toole P.W."/>
        </authorList>
    </citation>
    <scope>NUCLEOTIDE SEQUENCE [LARGE SCALE GENOMIC DNA]</scope>
    <source>
        <strain evidence="8 9">DSM 20515</strain>
    </source>
</reference>
<evidence type="ECO:0000313" key="8">
    <source>
        <dbReference type="EMBL" id="KRM74623.1"/>
    </source>
</evidence>
<dbReference type="InterPro" id="IPR017039">
    <property type="entry name" value="Virul_fac_BrkB"/>
</dbReference>